<dbReference type="OMA" id="IMLAYNM"/>
<dbReference type="Gene3D" id="3.90.1150.10">
    <property type="entry name" value="Aspartate Aminotransferase, domain 1"/>
    <property type="match status" value="1"/>
</dbReference>
<dbReference type="GO" id="GO:0030170">
    <property type="term" value="F:pyridoxal phosphate binding"/>
    <property type="evidence" value="ECO:0007669"/>
    <property type="project" value="InterPro"/>
</dbReference>
<name>G0SCH0_CHATD</name>
<dbReference type="AlphaFoldDB" id="G0SCH0"/>
<keyword evidence="2" id="KW-0663">Pyridoxal phosphate</keyword>
<dbReference type="STRING" id="759272.G0SCH0"/>
<evidence type="ECO:0000256" key="2">
    <source>
        <dbReference type="ARBA" id="ARBA00022898"/>
    </source>
</evidence>
<dbReference type="eggNOG" id="KOG0053">
    <property type="taxonomic scope" value="Eukaryota"/>
</dbReference>
<dbReference type="InterPro" id="IPR000277">
    <property type="entry name" value="Cys/Met-Metab_PyrdxlP-dep_enz"/>
</dbReference>
<evidence type="ECO:0000313" key="4">
    <source>
        <dbReference type="Proteomes" id="UP000008066"/>
    </source>
</evidence>
<dbReference type="GeneID" id="18259758"/>
<evidence type="ECO:0008006" key="5">
    <source>
        <dbReference type="Google" id="ProtNLM"/>
    </source>
</evidence>
<dbReference type="InterPro" id="IPR015424">
    <property type="entry name" value="PyrdxlP-dep_Trfase"/>
</dbReference>
<comment type="cofactor">
    <cofactor evidence="1">
        <name>pyridoxal 5'-phosphate</name>
        <dbReference type="ChEBI" id="CHEBI:597326"/>
    </cofactor>
</comment>
<dbReference type="PANTHER" id="PTHR42699">
    <property type="match status" value="1"/>
</dbReference>
<keyword evidence="4" id="KW-1185">Reference proteome</keyword>
<dbReference type="HOGENOM" id="CLU_011302_3_0_1"/>
<dbReference type="KEGG" id="cthr:CTHT_0057200"/>
<dbReference type="Proteomes" id="UP000008066">
    <property type="component" value="Unassembled WGS sequence"/>
</dbReference>
<dbReference type="GO" id="GO:0019346">
    <property type="term" value="P:transsulfuration"/>
    <property type="evidence" value="ECO:0007669"/>
    <property type="project" value="InterPro"/>
</dbReference>
<dbReference type="GO" id="GO:0003962">
    <property type="term" value="F:cystathionine gamma-synthase activity"/>
    <property type="evidence" value="ECO:0007669"/>
    <property type="project" value="TreeGrafter"/>
</dbReference>
<organism evidence="4">
    <name type="scientific">Chaetomium thermophilum (strain DSM 1495 / CBS 144.50 / IMI 039719)</name>
    <name type="common">Thermochaetoides thermophila</name>
    <dbReference type="NCBI Taxonomy" id="759272"/>
    <lineage>
        <taxon>Eukaryota</taxon>
        <taxon>Fungi</taxon>
        <taxon>Dikarya</taxon>
        <taxon>Ascomycota</taxon>
        <taxon>Pezizomycotina</taxon>
        <taxon>Sordariomycetes</taxon>
        <taxon>Sordariomycetidae</taxon>
        <taxon>Sordariales</taxon>
        <taxon>Chaetomiaceae</taxon>
        <taxon>Thermochaetoides</taxon>
    </lineage>
</organism>
<reference evidence="3 4" key="1">
    <citation type="journal article" date="2011" name="Cell">
        <title>Insight into structure and assembly of the nuclear pore complex by utilizing the genome of a eukaryotic thermophile.</title>
        <authorList>
            <person name="Amlacher S."/>
            <person name="Sarges P."/>
            <person name="Flemming D."/>
            <person name="van Noort V."/>
            <person name="Kunze R."/>
            <person name="Devos D.P."/>
            <person name="Arumugam M."/>
            <person name="Bork P."/>
            <person name="Hurt E."/>
        </authorList>
    </citation>
    <scope>NUCLEOTIDE SEQUENCE [LARGE SCALE GENOMIC DNA]</scope>
    <source>
        <strain evidence="4">DSM 1495 / CBS 144.50 / IMI 039719</strain>
    </source>
</reference>
<protein>
    <recommendedName>
        <fullName evidence="5">Cystathionine gamma-synthase-like protein</fullName>
    </recommendedName>
</protein>
<dbReference type="OrthoDB" id="10047078at2759"/>
<dbReference type="Pfam" id="PF01053">
    <property type="entry name" value="Cys_Met_Meta_PP"/>
    <property type="match status" value="1"/>
</dbReference>
<dbReference type="Gene3D" id="3.40.640.10">
    <property type="entry name" value="Type I PLP-dependent aspartate aminotransferase-like (Major domain)"/>
    <property type="match status" value="1"/>
</dbReference>
<evidence type="ECO:0000256" key="1">
    <source>
        <dbReference type="ARBA" id="ARBA00001933"/>
    </source>
</evidence>
<dbReference type="InterPro" id="IPR051750">
    <property type="entry name" value="Trans-sulfuration_enzymes"/>
</dbReference>
<dbReference type="EMBL" id="GL988045">
    <property type="protein sequence ID" value="EGS19096.1"/>
    <property type="molecule type" value="Genomic_DNA"/>
</dbReference>
<dbReference type="InterPro" id="IPR015422">
    <property type="entry name" value="PyrdxlP-dep_Trfase_small"/>
</dbReference>
<proteinExistence type="predicted"/>
<gene>
    <name evidence="3" type="ORF">CTHT_0057200</name>
</gene>
<dbReference type="SUPFAM" id="SSF53383">
    <property type="entry name" value="PLP-dependent transferases"/>
    <property type="match status" value="1"/>
</dbReference>
<dbReference type="RefSeq" id="XP_006696041.1">
    <property type="nucleotide sequence ID" value="XM_006695978.1"/>
</dbReference>
<evidence type="ECO:0000313" key="3">
    <source>
        <dbReference type="EMBL" id="EGS19096.1"/>
    </source>
</evidence>
<sequence length="612" mass="67006">MPVKQISTPLGHSLPPEAPHNITFHIPGWETARALRRREPELMDQLESIYPRFGPWREVKDLSAVLHAWLKLPDDYEEMLFVHPDVFQTAKRYAGSPRRKEEFRVREEELLFKVVDIPLSALDSNGVGLDGETTGETVRIYLISYPSPRYPGALGVWQNTGTGVSSRLAAALLPAAKAGNVNLIWSGDARDEVRYDYANPSSSSVPIPAPHKGQQILGLALTESHTSLRARIASLAQGKRAQPTPDDVFLYPTGMGAVWRLHQSLSSVRQGGSVVVLGSVFHSSYHLFGDEASGGGMKHIGAVDSEGSGLEELEAYLEGERLAGRRVGYIFAEFPSNPILVSLDLERVRGIADRYDVPVVIDDTIGSFCNVDVLGLADVVVTSVTKSVSGYANVMGGAVTLASCSKYYSAIKETLSARFLNEYFAADAAKLLSNSQDYFPRSAILNRNALTLATYLHSKITPTSPLKAIHYPPFTNTASNFRHVMRPSPSSPSVTPTSQNEFTPGYGCLLALEFRTLSQARQFYDHLSVYHGPHLGAHLTLAFPFNDAIWGADPEAARYVASFGARPEQVRVSVGLEDEQELIDTFEEALRWAEGVEVSEANGMNGVRESLT</sequence>
<accession>G0SCH0</accession>
<dbReference type="PANTHER" id="PTHR42699:SF1">
    <property type="entry name" value="CYSTATHIONINE GAMMA-SYNTHASE-RELATED"/>
    <property type="match status" value="1"/>
</dbReference>
<dbReference type="InterPro" id="IPR015421">
    <property type="entry name" value="PyrdxlP-dep_Trfase_major"/>
</dbReference>